<dbReference type="GO" id="GO:0003848">
    <property type="term" value="F:2-amino-4-hydroxy-6-hydroxymethyldihydropteridine diphosphokinase activity"/>
    <property type="evidence" value="ECO:0007669"/>
    <property type="project" value="UniProtKB-EC"/>
</dbReference>
<dbReference type="STRING" id="349521.HCH_06267"/>
<dbReference type="Proteomes" id="UP000000238">
    <property type="component" value="Chromosome"/>
</dbReference>
<dbReference type="Gene3D" id="3.30.70.560">
    <property type="entry name" value="7,8-Dihydro-6-hydroxymethylpterin-pyrophosphokinase HPPK"/>
    <property type="match status" value="1"/>
</dbReference>
<evidence type="ECO:0000256" key="5">
    <source>
        <dbReference type="ARBA" id="ARBA00022777"/>
    </source>
</evidence>
<dbReference type="KEGG" id="hch:HCH_06267"/>
<evidence type="ECO:0000259" key="8">
    <source>
        <dbReference type="Pfam" id="PF01288"/>
    </source>
</evidence>
<dbReference type="GO" id="GO:0005524">
    <property type="term" value="F:ATP binding"/>
    <property type="evidence" value="ECO:0007669"/>
    <property type="project" value="UniProtKB-KW"/>
</dbReference>
<keyword evidence="7" id="KW-0289">Folate biosynthesis</keyword>
<dbReference type="eggNOG" id="COG0801">
    <property type="taxonomic scope" value="Bacteria"/>
</dbReference>
<keyword evidence="3 9" id="KW-0808">Transferase</keyword>
<evidence type="ECO:0000313" key="10">
    <source>
        <dbReference type="Proteomes" id="UP000000238"/>
    </source>
</evidence>
<dbReference type="EMBL" id="CP000155">
    <property type="protein sequence ID" value="ABC32914.1"/>
    <property type="molecule type" value="Genomic_DNA"/>
</dbReference>
<evidence type="ECO:0000256" key="7">
    <source>
        <dbReference type="ARBA" id="ARBA00022909"/>
    </source>
</evidence>
<dbReference type="HOGENOM" id="CLU_097916_2_2_6"/>
<dbReference type="AlphaFoldDB" id="Q2S8W0"/>
<evidence type="ECO:0000256" key="1">
    <source>
        <dbReference type="ARBA" id="ARBA00005051"/>
    </source>
</evidence>
<keyword evidence="6" id="KW-0067">ATP-binding</keyword>
<reference evidence="9 10" key="1">
    <citation type="journal article" date="2005" name="Nucleic Acids Res.">
        <title>Genomic blueprint of Hahella chejuensis, a marine microbe producing an algicidal agent.</title>
        <authorList>
            <person name="Jeong H."/>
            <person name="Yim J.H."/>
            <person name="Lee C."/>
            <person name="Choi S.-H."/>
            <person name="Park Y.K."/>
            <person name="Yoon S.H."/>
            <person name="Hur C.-G."/>
            <person name="Kang H.-Y."/>
            <person name="Kim D."/>
            <person name="Lee H.H."/>
            <person name="Park K.H."/>
            <person name="Park S.-H."/>
            <person name="Park H.-S."/>
            <person name="Lee H.K."/>
            <person name="Oh T.K."/>
            <person name="Kim J.F."/>
        </authorList>
    </citation>
    <scope>NUCLEOTIDE SEQUENCE [LARGE SCALE GENOMIC DNA]</scope>
    <source>
        <strain evidence="9 10">KCTC 2396</strain>
    </source>
</reference>
<dbReference type="CDD" id="cd00483">
    <property type="entry name" value="HPPK"/>
    <property type="match status" value="1"/>
</dbReference>
<keyword evidence="10" id="KW-1185">Reference proteome</keyword>
<dbReference type="GO" id="GO:0046656">
    <property type="term" value="P:folic acid biosynthetic process"/>
    <property type="evidence" value="ECO:0007669"/>
    <property type="project" value="UniProtKB-KW"/>
</dbReference>
<proteinExistence type="predicted"/>
<dbReference type="PANTHER" id="PTHR43071">
    <property type="entry name" value="2-AMINO-4-HYDROXY-6-HYDROXYMETHYLDIHYDROPTERIDINE PYROPHOSPHOKINASE"/>
    <property type="match status" value="1"/>
</dbReference>
<dbReference type="PANTHER" id="PTHR43071:SF2">
    <property type="entry name" value="2-AMINO-4-HYDROXY-6-HYDROXYMETHYLDIHYDROPTERIDINE PYROPHOSPHOKINASE"/>
    <property type="match status" value="1"/>
</dbReference>
<gene>
    <name evidence="9" type="primary">folK2</name>
    <name evidence="9" type="ordered locus">HCH_06267</name>
</gene>
<dbReference type="InterPro" id="IPR035907">
    <property type="entry name" value="Hppk_sf"/>
</dbReference>
<dbReference type="GO" id="GO:0016301">
    <property type="term" value="F:kinase activity"/>
    <property type="evidence" value="ECO:0007669"/>
    <property type="project" value="UniProtKB-KW"/>
</dbReference>
<feature type="domain" description="7,8-dihydro-6-hydroxymethylpterin-pyrophosphokinase" evidence="8">
    <location>
        <begin position="12"/>
        <end position="137"/>
    </location>
</feature>
<dbReference type="GO" id="GO:0046654">
    <property type="term" value="P:tetrahydrofolate biosynthetic process"/>
    <property type="evidence" value="ECO:0007669"/>
    <property type="project" value="UniProtKB-UniPathway"/>
</dbReference>
<dbReference type="Pfam" id="PF01288">
    <property type="entry name" value="HPPK"/>
    <property type="match status" value="1"/>
</dbReference>
<evidence type="ECO:0000313" key="9">
    <source>
        <dbReference type="EMBL" id="ABC32914.1"/>
    </source>
</evidence>
<dbReference type="UniPathway" id="UPA00077">
    <property type="reaction ID" value="UER00155"/>
</dbReference>
<evidence type="ECO:0000256" key="2">
    <source>
        <dbReference type="ARBA" id="ARBA00013253"/>
    </source>
</evidence>
<protein>
    <recommendedName>
        <fullName evidence="2">2-amino-4-hydroxy-6-hydroxymethyldihydropteridine diphosphokinase</fullName>
        <ecNumber evidence="2">2.7.6.3</ecNumber>
    </recommendedName>
</protein>
<accession>Q2S8W0</accession>
<evidence type="ECO:0000256" key="4">
    <source>
        <dbReference type="ARBA" id="ARBA00022741"/>
    </source>
</evidence>
<evidence type="ECO:0000256" key="6">
    <source>
        <dbReference type="ARBA" id="ARBA00022840"/>
    </source>
</evidence>
<organism evidence="9 10">
    <name type="scientific">Hahella chejuensis (strain KCTC 2396)</name>
    <dbReference type="NCBI Taxonomy" id="349521"/>
    <lineage>
        <taxon>Bacteria</taxon>
        <taxon>Pseudomonadati</taxon>
        <taxon>Pseudomonadota</taxon>
        <taxon>Gammaproteobacteria</taxon>
        <taxon>Oceanospirillales</taxon>
        <taxon>Hahellaceae</taxon>
        <taxon>Hahella</taxon>
    </lineage>
</organism>
<comment type="pathway">
    <text evidence="1">Cofactor biosynthesis; tetrahydrofolate biosynthesis; 2-amino-4-hydroxy-6-hydroxymethyl-7,8-dihydropteridine diphosphate from 7,8-dihydroneopterin triphosphate: step 4/4.</text>
</comment>
<dbReference type="SUPFAM" id="SSF55083">
    <property type="entry name" value="6-hydroxymethyl-7,8-dihydropterin pyrophosphokinase, HPPK"/>
    <property type="match status" value="1"/>
</dbReference>
<dbReference type="NCBIfam" id="TIGR01498">
    <property type="entry name" value="folK"/>
    <property type="match status" value="1"/>
</dbReference>
<keyword evidence="5 9" id="KW-0418">Kinase</keyword>
<dbReference type="EC" id="2.7.6.3" evidence="2"/>
<dbReference type="InterPro" id="IPR000550">
    <property type="entry name" value="Hppk"/>
</dbReference>
<name>Q2S8W0_HAHCH</name>
<sequence length="173" mass="19275">MKEELARVIKVVVGIGSNIDPDKNIALALDALDMHFQDLRLSPVYESEAIGFAGDAFINLVAAFHTEEPVGAVQRTLKQIEASSGRTGLESKHSGRTLDIDILTYGDVVGEVEGISLPRGEITENAYVLLPLAELEPNERHPALNVSYAELWEKYDRTQQLHRVAFSWRDRTF</sequence>
<evidence type="ECO:0000256" key="3">
    <source>
        <dbReference type="ARBA" id="ARBA00022679"/>
    </source>
</evidence>
<keyword evidence="4" id="KW-0547">Nucleotide-binding</keyword>